<dbReference type="Proteomes" id="UP000563523">
    <property type="component" value="Unassembled WGS sequence"/>
</dbReference>
<proteinExistence type="inferred from homology"/>
<evidence type="ECO:0000313" key="9">
    <source>
        <dbReference type="Proteomes" id="UP000563523"/>
    </source>
</evidence>
<dbReference type="InterPro" id="IPR050596">
    <property type="entry name" value="AspAT/PAT-like"/>
</dbReference>
<organism evidence="8 9">
    <name type="scientific">Bombilactobacillus apium</name>
    <dbReference type="NCBI Taxonomy" id="2675299"/>
    <lineage>
        <taxon>Bacteria</taxon>
        <taxon>Bacillati</taxon>
        <taxon>Bacillota</taxon>
        <taxon>Bacilli</taxon>
        <taxon>Lactobacillales</taxon>
        <taxon>Lactobacillaceae</taxon>
        <taxon>Bombilactobacillus</taxon>
    </lineage>
</organism>
<dbReference type="AlphaFoldDB" id="A0A850R755"/>
<protein>
    <recommendedName>
        <fullName evidence="6">Aminotransferase</fullName>
        <ecNumber evidence="6">2.6.1.-</ecNumber>
    </recommendedName>
</protein>
<dbReference type="Gene3D" id="3.40.640.10">
    <property type="entry name" value="Type I PLP-dependent aspartate aminotransferase-like (Major domain)"/>
    <property type="match status" value="1"/>
</dbReference>
<dbReference type="InterPro" id="IPR015422">
    <property type="entry name" value="PyrdxlP-dep_Trfase_small"/>
</dbReference>
<reference evidence="8 9" key="1">
    <citation type="submission" date="2020-06" db="EMBL/GenBank/DDBJ databases">
        <authorList>
            <person name="Kang J."/>
        </authorList>
    </citation>
    <scope>NUCLEOTIDE SEQUENCE [LARGE SCALE GENOMIC DNA]</scope>
    <source>
        <strain evidence="8 9">DCY120</strain>
    </source>
</reference>
<evidence type="ECO:0000256" key="3">
    <source>
        <dbReference type="ARBA" id="ARBA00022576"/>
    </source>
</evidence>
<dbReference type="InterPro" id="IPR015421">
    <property type="entry name" value="PyrdxlP-dep_Trfase_major"/>
</dbReference>
<dbReference type="Gene3D" id="3.90.1150.10">
    <property type="entry name" value="Aspartate Aminotransferase, domain 1"/>
    <property type="match status" value="1"/>
</dbReference>
<dbReference type="CDD" id="cd00609">
    <property type="entry name" value="AAT_like"/>
    <property type="match status" value="1"/>
</dbReference>
<dbReference type="RefSeq" id="WP_176942528.1">
    <property type="nucleotide sequence ID" value="NZ_JABZEC010000003.1"/>
</dbReference>
<dbReference type="EMBL" id="JABZEC010000003">
    <property type="protein sequence ID" value="NVY96365.1"/>
    <property type="molecule type" value="Genomic_DNA"/>
</dbReference>
<comment type="similarity">
    <text evidence="2 6">Belongs to the class-I pyridoxal-phosphate-dependent aminotransferase family.</text>
</comment>
<dbReference type="InterPro" id="IPR004839">
    <property type="entry name" value="Aminotransferase_I/II_large"/>
</dbReference>
<dbReference type="EC" id="2.6.1.-" evidence="6"/>
<dbReference type="PANTHER" id="PTHR46383:SF4">
    <property type="entry name" value="AMINOTRANSFERASE"/>
    <property type="match status" value="1"/>
</dbReference>
<dbReference type="PROSITE" id="PS00105">
    <property type="entry name" value="AA_TRANSFER_CLASS_1"/>
    <property type="match status" value="1"/>
</dbReference>
<sequence>MANLESRMNPAAVQIKPQDIFLCNTQDPRIVNLTVGEPSFSTPEHIRTAVQQALDEMPMRYTNPQGDARLTEAIANYLQQKYNLNYDPETEIISTIGVTEGAYTTLRAILCPGDEVILPTPCFTIYDPDIRLNKAQPVIMDTSKTAFKVTPASLEKMLVEHPQAKAIIFNYPNNPTGVTYDRAELTALADILRQYDIFVISDEIYSELVYDQKHVSFAEILPEQTILLNGLSKSYSMTGWRLGYICAPQKIAKHILDVHELVTTSIPAPAQVAAVEALTHGQDDSKAMKAQYQERRDVLYQGLLDLGFEIAKPQGAFYIFAKIPAGLNQDDIQLAQELSDQAKVALLPGTYFGAGGQGYLRLSYASSLEQIKLALERLKTFIDHQK</sequence>
<keyword evidence="3 6" id="KW-0032">Aminotransferase</keyword>
<keyword evidence="5" id="KW-0663">Pyridoxal phosphate</keyword>
<name>A0A850R755_9LACO</name>
<evidence type="ECO:0000259" key="7">
    <source>
        <dbReference type="Pfam" id="PF00155"/>
    </source>
</evidence>
<keyword evidence="4 6" id="KW-0808">Transferase</keyword>
<accession>A0A850R755</accession>
<dbReference type="GO" id="GO:0008483">
    <property type="term" value="F:transaminase activity"/>
    <property type="evidence" value="ECO:0007669"/>
    <property type="project" value="UniProtKB-KW"/>
</dbReference>
<dbReference type="GO" id="GO:0030170">
    <property type="term" value="F:pyridoxal phosphate binding"/>
    <property type="evidence" value="ECO:0007669"/>
    <property type="project" value="InterPro"/>
</dbReference>
<dbReference type="FunFam" id="3.40.640.10:FF:000033">
    <property type="entry name" value="Aspartate aminotransferase"/>
    <property type="match status" value="1"/>
</dbReference>
<comment type="caution">
    <text evidence="8">The sequence shown here is derived from an EMBL/GenBank/DDBJ whole genome shotgun (WGS) entry which is preliminary data.</text>
</comment>
<evidence type="ECO:0000256" key="6">
    <source>
        <dbReference type="RuleBase" id="RU000481"/>
    </source>
</evidence>
<keyword evidence="9" id="KW-1185">Reference proteome</keyword>
<dbReference type="Pfam" id="PF00155">
    <property type="entry name" value="Aminotran_1_2"/>
    <property type="match status" value="1"/>
</dbReference>
<comment type="cofactor">
    <cofactor evidence="1 6">
        <name>pyridoxal 5'-phosphate</name>
        <dbReference type="ChEBI" id="CHEBI:597326"/>
    </cofactor>
</comment>
<dbReference type="GO" id="GO:0006520">
    <property type="term" value="P:amino acid metabolic process"/>
    <property type="evidence" value="ECO:0007669"/>
    <property type="project" value="InterPro"/>
</dbReference>
<dbReference type="InterPro" id="IPR015424">
    <property type="entry name" value="PyrdxlP-dep_Trfase"/>
</dbReference>
<evidence type="ECO:0000313" key="8">
    <source>
        <dbReference type="EMBL" id="NVY96365.1"/>
    </source>
</evidence>
<evidence type="ECO:0000256" key="4">
    <source>
        <dbReference type="ARBA" id="ARBA00022679"/>
    </source>
</evidence>
<evidence type="ECO:0000256" key="2">
    <source>
        <dbReference type="ARBA" id="ARBA00007441"/>
    </source>
</evidence>
<dbReference type="PANTHER" id="PTHR46383">
    <property type="entry name" value="ASPARTATE AMINOTRANSFERASE"/>
    <property type="match status" value="1"/>
</dbReference>
<feature type="domain" description="Aminotransferase class I/classII large" evidence="7">
    <location>
        <begin position="30"/>
        <end position="378"/>
    </location>
</feature>
<dbReference type="InterPro" id="IPR004838">
    <property type="entry name" value="NHTrfase_class1_PyrdxlP-BS"/>
</dbReference>
<dbReference type="SUPFAM" id="SSF53383">
    <property type="entry name" value="PLP-dependent transferases"/>
    <property type="match status" value="1"/>
</dbReference>
<evidence type="ECO:0000256" key="5">
    <source>
        <dbReference type="ARBA" id="ARBA00022898"/>
    </source>
</evidence>
<evidence type="ECO:0000256" key="1">
    <source>
        <dbReference type="ARBA" id="ARBA00001933"/>
    </source>
</evidence>
<gene>
    <name evidence="8" type="ORF">HU830_04155</name>
</gene>